<dbReference type="SUPFAM" id="SSF46565">
    <property type="entry name" value="Chaperone J-domain"/>
    <property type="match status" value="1"/>
</dbReference>
<dbReference type="OrthoDB" id="10250354at2759"/>
<evidence type="ECO:0000256" key="1">
    <source>
        <dbReference type="SAM" id="MobiDB-lite"/>
    </source>
</evidence>
<name>D7G703_ECTSI</name>
<keyword evidence="4" id="KW-1185">Reference proteome</keyword>
<organism evidence="3 4">
    <name type="scientific">Ectocarpus siliculosus</name>
    <name type="common">Brown alga</name>
    <name type="synonym">Conferva siliculosa</name>
    <dbReference type="NCBI Taxonomy" id="2880"/>
    <lineage>
        <taxon>Eukaryota</taxon>
        <taxon>Sar</taxon>
        <taxon>Stramenopiles</taxon>
        <taxon>Ochrophyta</taxon>
        <taxon>PX clade</taxon>
        <taxon>Phaeophyceae</taxon>
        <taxon>Ectocarpales</taxon>
        <taxon>Ectocarpaceae</taxon>
        <taxon>Ectocarpus</taxon>
    </lineage>
</organism>
<dbReference type="PROSITE" id="PS50076">
    <property type="entry name" value="DNAJ_2"/>
    <property type="match status" value="1"/>
</dbReference>
<feature type="compositionally biased region" description="Basic and acidic residues" evidence="1">
    <location>
        <begin position="101"/>
        <end position="129"/>
    </location>
</feature>
<dbReference type="InterPro" id="IPR051964">
    <property type="entry name" value="Chaperone_stress_response"/>
</dbReference>
<dbReference type="InParanoid" id="D7G703"/>
<feature type="domain" description="J" evidence="2">
    <location>
        <begin position="1"/>
        <end position="57"/>
    </location>
</feature>
<feature type="region of interest" description="Disordered" evidence="1">
    <location>
        <begin position="44"/>
        <end position="129"/>
    </location>
</feature>
<dbReference type="Proteomes" id="UP000002630">
    <property type="component" value="Linkage Group LG02"/>
</dbReference>
<dbReference type="EMBL" id="FN649035">
    <property type="protein sequence ID" value="CBJ25696.1"/>
    <property type="molecule type" value="Genomic_DNA"/>
</dbReference>
<dbReference type="PANTHER" id="PTHR44029:SF1">
    <property type="entry name" value="DNAJ HOMOLOG SUBFAMILY C MEMBER 21"/>
    <property type="match status" value="1"/>
</dbReference>
<dbReference type="PRINTS" id="PR00625">
    <property type="entry name" value="JDOMAIN"/>
</dbReference>
<reference evidence="3 4" key="1">
    <citation type="journal article" date="2010" name="Nature">
        <title>The Ectocarpus genome and the independent evolution of multicellularity in brown algae.</title>
        <authorList>
            <person name="Cock J.M."/>
            <person name="Sterck L."/>
            <person name="Rouze P."/>
            <person name="Scornet D."/>
            <person name="Allen A.E."/>
            <person name="Amoutzias G."/>
            <person name="Anthouard V."/>
            <person name="Artiguenave F."/>
            <person name="Aury J.M."/>
            <person name="Badger J.H."/>
            <person name="Beszteri B."/>
            <person name="Billiau K."/>
            <person name="Bonnet E."/>
            <person name="Bothwell J.H."/>
            <person name="Bowler C."/>
            <person name="Boyen C."/>
            <person name="Brownlee C."/>
            <person name="Carrano C.J."/>
            <person name="Charrier B."/>
            <person name="Cho G.Y."/>
            <person name="Coelho S.M."/>
            <person name="Collen J."/>
            <person name="Corre E."/>
            <person name="Da Silva C."/>
            <person name="Delage L."/>
            <person name="Delaroque N."/>
            <person name="Dittami S.M."/>
            <person name="Doulbeau S."/>
            <person name="Elias M."/>
            <person name="Farnham G."/>
            <person name="Gachon C.M."/>
            <person name="Gschloessl B."/>
            <person name="Heesch S."/>
            <person name="Jabbari K."/>
            <person name="Jubin C."/>
            <person name="Kawai H."/>
            <person name="Kimura K."/>
            <person name="Kloareg B."/>
            <person name="Kupper F.C."/>
            <person name="Lang D."/>
            <person name="Le Bail A."/>
            <person name="Leblanc C."/>
            <person name="Lerouge P."/>
            <person name="Lohr M."/>
            <person name="Lopez P.J."/>
            <person name="Martens C."/>
            <person name="Maumus F."/>
            <person name="Michel G."/>
            <person name="Miranda-Saavedra D."/>
            <person name="Morales J."/>
            <person name="Moreau H."/>
            <person name="Motomura T."/>
            <person name="Nagasato C."/>
            <person name="Napoli C.A."/>
            <person name="Nelson D.R."/>
            <person name="Nyvall-Collen P."/>
            <person name="Peters A.F."/>
            <person name="Pommier C."/>
            <person name="Potin P."/>
            <person name="Poulain J."/>
            <person name="Quesneville H."/>
            <person name="Read B."/>
            <person name="Rensing S.A."/>
            <person name="Ritter A."/>
            <person name="Rousvoal S."/>
            <person name="Samanta M."/>
            <person name="Samson G."/>
            <person name="Schroeder D.C."/>
            <person name="Segurens B."/>
            <person name="Strittmatter M."/>
            <person name="Tonon T."/>
            <person name="Tregear J.W."/>
            <person name="Valentin K."/>
            <person name="von Dassow P."/>
            <person name="Yamagishi T."/>
            <person name="Van de Peer Y."/>
            <person name="Wincker P."/>
        </authorList>
    </citation>
    <scope>NUCLEOTIDE SEQUENCE [LARGE SCALE GENOMIC DNA]</scope>
    <source>
        <strain evidence="4">Ec32 / CCAP1310/4</strain>
    </source>
</reference>
<feature type="compositionally biased region" description="Basic and acidic residues" evidence="1">
    <location>
        <begin position="147"/>
        <end position="179"/>
    </location>
</feature>
<feature type="region of interest" description="Disordered" evidence="1">
    <location>
        <begin position="147"/>
        <end position="279"/>
    </location>
</feature>
<sequence length="323" mass="35314">MRLHRAKQYRRLALILHPDKNRHPDAEAAFKKLTAAFEKLHDPAQQALCRAEAEQRNRGRPRKHRGDSSSGGRPSESRHEYGGGETSSARSGGNGPAEAPRWCREGEYVPEAERKREEGPDTGKTRPMDEFLEEFEQREKAFKEEVARAKETNAERKRVRAEARSVQEQERMNRLRDDVLGSDGSEVEAKTASWLKFNSTTTPKRRGGGGTAGRREKAKRKNSKGVCSPVATCSQRQAYGAEGSGSGVEGREGDVGDLKKGGGADAAAGRSGDSSVAGEKAAGSGFACWVCRRGFKSAKGLAQHEAKSELHAINVQLREFLSP</sequence>
<proteinExistence type="predicted"/>
<dbReference type="PANTHER" id="PTHR44029">
    <property type="entry name" value="DNAJ HOMOLOG SUBFAMILY C MEMBER 21"/>
    <property type="match status" value="1"/>
</dbReference>
<keyword evidence="3" id="KW-0346">Stress response</keyword>
<evidence type="ECO:0000313" key="3">
    <source>
        <dbReference type="EMBL" id="CBJ25696.1"/>
    </source>
</evidence>
<feature type="compositionally biased region" description="Basic and acidic residues" evidence="1">
    <location>
        <begin position="249"/>
        <end position="262"/>
    </location>
</feature>
<evidence type="ECO:0000259" key="2">
    <source>
        <dbReference type="PROSITE" id="PS50076"/>
    </source>
</evidence>
<evidence type="ECO:0000313" key="4">
    <source>
        <dbReference type="Proteomes" id="UP000002630"/>
    </source>
</evidence>
<dbReference type="InterPro" id="IPR036869">
    <property type="entry name" value="J_dom_sf"/>
</dbReference>
<dbReference type="EMBL" id="FN649727">
    <property type="protein sequence ID" value="CBJ25696.1"/>
    <property type="molecule type" value="Genomic_DNA"/>
</dbReference>
<protein>
    <submittedName>
        <fullName evidence="3">Heat shock protein 40 like protein/ DnaJ domain containing protein</fullName>
    </submittedName>
</protein>
<feature type="compositionally biased region" description="Low complexity" evidence="1">
    <location>
        <begin position="265"/>
        <end position="278"/>
    </location>
</feature>
<dbReference type="Gene3D" id="1.10.287.110">
    <property type="entry name" value="DnaJ domain"/>
    <property type="match status" value="1"/>
</dbReference>
<dbReference type="AlphaFoldDB" id="D7G703"/>
<dbReference type="GO" id="GO:0005737">
    <property type="term" value="C:cytoplasm"/>
    <property type="evidence" value="ECO:0007669"/>
    <property type="project" value="TreeGrafter"/>
</dbReference>
<dbReference type="Pfam" id="PF00226">
    <property type="entry name" value="DnaJ"/>
    <property type="match status" value="1"/>
</dbReference>
<dbReference type="InterPro" id="IPR001623">
    <property type="entry name" value="DnaJ_domain"/>
</dbReference>
<accession>D7G703</accession>
<dbReference type="SMART" id="SM00271">
    <property type="entry name" value="DnaJ"/>
    <property type="match status" value="1"/>
</dbReference>
<gene>
    <name evidence="3" type="ORF">Esi_0008_0122</name>
</gene>
<dbReference type="CDD" id="cd06257">
    <property type="entry name" value="DnaJ"/>
    <property type="match status" value="1"/>
</dbReference>